<dbReference type="Proteomes" id="UP001470230">
    <property type="component" value="Unassembled WGS sequence"/>
</dbReference>
<evidence type="ECO:0000313" key="1">
    <source>
        <dbReference type="EMBL" id="KAK8842748.1"/>
    </source>
</evidence>
<gene>
    <name evidence="1" type="ORF">M9Y10_025612</name>
</gene>
<keyword evidence="2" id="KW-1185">Reference proteome</keyword>
<evidence type="ECO:0000313" key="2">
    <source>
        <dbReference type="Proteomes" id="UP001470230"/>
    </source>
</evidence>
<accession>A0ABR2HA94</accession>
<reference evidence="1 2" key="1">
    <citation type="submission" date="2024-04" db="EMBL/GenBank/DDBJ databases">
        <title>Tritrichomonas musculus Genome.</title>
        <authorList>
            <person name="Alves-Ferreira E."/>
            <person name="Grigg M."/>
            <person name="Lorenzi H."/>
            <person name="Galac M."/>
        </authorList>
    </citation>
    <scope>NUCLEOTIDE SEQUENCE [LARGE SCALE GENOMIC DNA]</scope>
    <source>
        <strain evidence="1 2">EAF2021</strain>
    </source>
</reference>
<organism evidence="1 2">
    <name type="scientific">Tritrichomonas musculus</name>
    <dbReference type="NCBI Taxonomy" id="1915356"/>
    <lineage>
        <taxon>Eukaryota</taxon>
        <taxon>Metamonada</taxon>
        <taxon>Parabasalia</taxon>
        <taxon>Tritrichomonadida</taxon>
        <taxon>Tritrichomonadidae</taxon>
        <taxon>Tritrichomonas</taxon>
    </lineage>
</organism>
<comment type="caution">
    <text evidence="1">The sequence shown here is derived from an EMBL/GenBank/DDBJ whole genome shotgun (WGS) entry which is preliminary data.</text>
</comment>
<name>A0ABR2HA94_9EUKA</name>
<protein>
    <submittedName>
        <fullName evidence="1">Uncharacterized protein</fullName>
    </submittedName>
</protein>
<dbReference type="EMBL" id="JAPFFF010000037">
    <property type="protein sequence ID" value="KAK8842748.1"/>
    <property type="molecule type" value="Genomic_DNA"/>
</dbReference>
<proteinExistence type="predicted"/>
<sequence length="227" mass="26805">MHFAYINPLVKEKDVDHVKTTINTYNGAITQDLTNSDLIIEAFPIYNSDFPQNIQLISINCYKQMVKSSIYPFLFVYKHKYMRNLSLYNKSINITNLQSDKIDHFIDSIKSMGGELVYENADYYLVDNYNEIPNFNDKNMKIVHYSWIHTLKFPSINVSPEKFILNKEKHKKIFISALKDHEKNANSSKSNFVSHLMLNEAYTVYKKHSHWGYADLKTNMEFRYDEL</sequence>